<gene>
    <name evidence="1" type="ORF">CASFOL_013746</name>
</gene>
<proteinExistence type="predicted"/>
<comment type="caution">
    <text evidence="1">The sequence shown here is derived from an EMBL/GenBank/DDBJ whole genome shotgun (WGS) entry which is preliminary data.</text>
</comment>
<evidence type="ECO:0000313" key="1">
    <source>
        <dbReference type="EMBL" id="KAL3642931.1"/>
    </source>
</evidence>
<protein>
    <submittedName>
        <fullName evidence="1">Uncharacterized protein</fullName>
    </submittedName>
</protein>
<keyword evidence="2" id="KW-1185">Reference proteome</keyword>
<dbReference type="AlphaFoldDB" id="A0ABD3DMM6"/>
<dbReference type="Proteomes" id="UP001632038">
    <property type="component" value="Unassembled WGS sequence"/>
</dbReference>
<reference evidence="2" key="1">
    <citation type="journal article" date="2024" name="IScience">
        <title>Strigolactones Initiate the Formation of Haustorium-like Structures in Castilleja.</title>
        <authorList>
            <person name="Buerger M."/>
            <person name="Peterson D."/>
            <person name="Chory J."/>
        </authorList>
    </citation>
    <scope>NUCLEOTIDE SEQUENCE [LARGE SCALE GENOMIC DNA]</scope>
</reference>
<name>A0ABD3DMM6_9LAMI</name>
<evidence type="ECO:0000313" key="2">
    <source>
        <dbReference type="Proteomes" id="UP001632038"/>
    </source>
</evidence>
<organism evidence="1 2">
    <name type="scientific">Castilleja foliolosa</name>
    <dbReference type="NCBI Taxonomy" id="1961234"/>
    <lineage>
        <taxon>Eukaryota</taxon>
        <taxon>Viridiplantae</taxon>
        <taxon>Streptophyta</taxon>
        <taxon>Embryophyta</taxon>
        <taxon>Tracheophyta</taxon>
        <taxon>Spermatophyta</taxon>
        <taxon>Magnoliopsida</taxon>
        <taxon>eudicotyledons</taxon>
        <taxon>Gunneridae</taxon>
        <taxon>Pentapetalae</taxon>
        <taxon>asterids</taxon>
        <taxon>lamiids</taxon>
        <taxon>Lamiales</taxon>
        <taxon>Orobanchaceae</taxon>
        <taxon>Pedicularideae</taxon>
        <taxon>Castillejinae</taxon>
        <taxon>Castilleja</taxon>
    </lineage>
</organism>
<accession>A0ABD3DMM6</accession>
<sequence length="66" mass="7469">MATGTPIGEGFERMLQRSCVISADQGWRGSGPRRGFGRSCWKSLDVDGAWSWTQAKSRSWMWISCR</sequence>
<dbReference type="EMBL" id="JAVIJP010000016">
    <property type="protein sequence ID" value="KAL3642931.1"/>
    <property type="molecule type" value="Genomic_DNA"/>
</dbReference>